<dbReference type="EMBL" id="JAOTJC010000013">
    <property type="protein sequence ID" value="MCU7555869.1"/>
    <property type="molecule type" value="Genomic_DNA"/>
</dbReference>
<sequence length="146" mass="15844">MDIDFSLIIYHFYQLGIAFALALPIAYNREYKSDNAGLRTFPLVAISACAFMLVGREVYQDGEAEARVMYGIITGIGFIGGGAILKNSERVAGTATAAGIWLVGAIGVTVAYARYEISLVLCALGFFIFQFSDPMKKHCGVKEPDE</sequence>
<accession>A0ABT2VVJ9</accession>
<name>A0ABT2VVJ9_9ALTE</name>
<evidence type="ECO:0000256" key="7">
    <source>
        <dbReference type="RuleBase" id="RU365041"/>
    </source>
</evidence>
<reference evidence="10" key="1">
    <citation type="submission" date="2023-07" db="EMBL/GenBank/DDBJ databases">
        <title>Study on multiphase classification of strain Alteromonas salexigens isolated from the Yellow Sea.</title>
        <authorList>
            <person name="Sun L."/>
        </authorList>
    </citation>
    <scope>NUCLEOTIDE SEQUENCE [LARGE SCALE GENOMIC DNA]</scope>
    <source>
        <strain evidence="10">ASW11-19</strain>
    </source>
</reference>
<evidence type="ECO:0000313" key="9">
    <source>
        <dbReference type="EMBL" id="MCU7555869.1"/>
    </source>
</evidence>
<dbReference type="Pfam" id="PF02308">
    <property type="entry name" value="MgtC"/>
    <property type="match status" value="1"/>
</dbReference>
<feature type="transmembrane region" description="Helical" evidence="7">
    <location>
        <begin position="39"/>
        <end position="56"/>
    </location>
</feature>
<comment type="similarity">
    <text evidence="2 7">Belongs to the MgtC/SapB family.</text>
</comment>
<dbReference type="PANTHER" id="PTHR33778:SF1">
    <property type="entry name" value="MAGNESIUM TRANSPORTER YHID-RELATED"/>
    <property type="match status" value="1"/>
</dbReference>
<dbReference type="PANTHER" id="PTHR33778">
    <property type="entry name" value="PROTEIN MGTC"/>
    <property type="match status" value="1"/>
</dbReference>
<keyword evidence="3" id="KW-1003">Cell membrane</keyword>
<feature type="domain" description="MgtC/SapB/SrpB/YhiD N-terminal" evidence="8">
    <location>
        <begin position="15"/>
        <end position="137"/>
    </location>
</feature>
<evidence type="ECO:0000256" key="2">
    <source>
        <dbReference type="ARBA" id="ARBA00009298"/>
    </source>
</evidence>
<keyword evidence="5 7" id="KW-1133">Transmembrane helix</keyword>
<gene>
    <name evidence="9" type="ORF">OCL06_14860</name>
</gene>
<feature type="transmembrane region" description="Helical" evidence="7">
    <location>
        <begin position="7"/>
        <end position="27"/>
    </location>
</feature>
<keyword evidence="4 7" id="KW-0812">Transmembrane</keyword>
<comment type="caution">
    <text evidence="9">The sequence shown here is derived from an EMBL/GenBank/DDBJ whole genome shotgun (WGS) entry which is preliminary data.</text>
</comment>
<feature type="transmembrane region" description="Helical" evidence="7">
    <location>
        <begin position="98"/>
        <end position="129"/>
    </location>
</feature>
<evidence type="ECO:0000259" key="8">
    <source>
        <dbReference type="Pfam" id="PF02308"/>
    </source>
</evidence>
<evidence type="ECO:0000256" key="6">
    <source>
        <dbReference type="ARBA" id="ARBA00023136"/>
    </source>
</evidence>
<keyword evidence="6 7" id="KW-0472">Membrane</keyword>
<dbReference type="Proteomes" id="UP001209257">
    <property type="component" value="Unassembled WGS sequence"/>
</dbReference>
<protein>
    <recommendedName>
        <fullName evidence="7">Protein MgtC</fullName>
    </recommendedName>
</protein>
<dbReference type="RefSeq" id="WP_262995962.1">
    <property type="nucleotide sequence ID" value="NZ_JAOTJC010000013.1"/>
</dbReference>
<evidence type="ECO:0000313" key="10">
    <source>
        <dbReference type="Proteomes" id="UP001209257"/>
    </source>
</evidence>
<keyword evidence="7" id="KW-0997">Cell inner membrane</keyword>
<evidence type="ECO:0000256" key="1">
    <source>
        <dbReference type="ARBA" id="ARBA00004651"/>
    </source>
</evidence>
<proteinExistence type="inferred from homology"/>
<evidence type="ECO:0000256" key="3">
    <source>
        <dbReference type="ARBA" id="ARBA00022475"/>
    </source>
</evidence>
<organism evidence="9 10">
    <name type="scientific">Alteromonas salexigens</name>
    <dbReference type="NCBI Taxonomy" id="2982530"/>
    <lineage>
        <taxon>Bacteria</taxon>
        <taxon>Pseudomonadati</taxon>
        <taxon>Pseudomonadota</taxon>
        <taxon>Gammaproteobacteria</taxon>
        <taxon>Alteromonadales</taxon>
        <taxon>Alteromonadaceae</taxon>
        <taxon>Alteromonas/Salinimonas group</taxon>
        <taxon>Alteromonas</taxon>
    </lineage>
</organism>
<dbReference type="InterPro" id="IPR003416">
    <property type="entry name" value="MgtC/SapB/SrpB/YhiD_fam"/>
</dbReference>
<evidence type="ECO:0000256" key="4">
    <source>
        <dbReference type="ARBA" id="ARBA00022692"/>
    </source>
</evidence>
<evidence type="ECO:0000256" key="5">
    <source>
        <dbReference type="ARBA" id="ARBA00022989"/>
    </source>
</evidence>
<comment type="subcellular location">
    <subcellularLocation>
        <location evidence="7">Cell inner membrane</location>
        <topology evidence="7">Multi-pass membrane protein</topology>
    </subcellularLocation>
    <subcellularLocation>
        <location evidence="1">Cell membrane</location>
        <topology evidence="1">Multi-pass membrane protein</topology>
    </subcellularLocation>
</comment>
<keyword evidence="10" id="KW-1185">Reference proteome</keyword>
<dbReference type="InterPro" id="IPR049177">
    <property type="entry name" value="MgtC_SapB_SrpB_YhiD_N"/>
</dbReference>
<dbReference type="PRINTS" id="PR01837">
    <property type="entry name" value="MGTCSAPBPROT"/>
</dbReference>
<feature type="transmembrane region" description="Helical" evidence="7">
    <location>
        <begin position="68"/>
        <end position="86"/>
    </location>
</feature>